<feature type="transmembrane region" description="Helical" evidence="6">
    <location>
        <begin position="255"/>
        <end position="277"/>
    </location>
</feature>
<feature type="transmembrane region" description="Helical" evidence="6">
    <location>
        <begin position="326"/>
        <end position="346"/>
    </location>
</feature>
<gene>
    <name evidence="8" type="ORF">O9Z63_09250</name>
</gene>
<feature type="transmembrane region" description="Helical" evidence="6">
    <location>
        <begin position="442"/>
        <end position="461"/>
    </location>
</feature>
<reference evidence="8 9" key="1">
    <citation type="journal article" date="2011" name="Int. J. Syst. Evol. Microbiol.">
        <title>Hymenobacter yonginensis sp. nov., isolated from a mesotrophic artificial lake.</title>
        <authorList>
            <person name="Joung Y."/>
            <person name="Cho S.H."/>
            <person name="Kim H."/>
            <person name="Kim S.B."/>
            <person name="Joh K."/>
        </authorList>
    </citation>
    <scope>NUCLEOTIDE SEQUENCE [LARGE SCALE GENOMIC DNA]</scope>
    <source>
        <strain evidence="8 9">KCTC 22745</strain>
    </source>
</reference>
<keyword evidence="2" id="KW-1003">Cell membrane</keyword>
<dbReference type="InterPro" id="IPR020846">
    <property type="entry name" value="MFS_dom"/>
</dbReference>
<feature type="transmembrane region" description="Helical" evidence="6">
    <location>
        <begin position="416"/>
        <end position="436"/>
    </location>
</feature>
<dbReference type="Proteomes" id="UP001211872">
    <property type="component" value="Chromosome"/>
</dbReference>
<evidence type="ECO:0000256" key="2">
    <source>
        <dbReference type="ARBA" id="ARBA00022475"/>
    </source>
</evidence>
<dbReference type="PROSITE" id="PS50850">
    <property type="entry name" value="MFS"/>
    <property type="match status" value="1"/>
</dbReference>
<dbReference type="SUPFAM" id="SSF103473">
    <property type="entry name" value="MFS general substrate transporter"/>
    <property type="match status" value="1"/>
</dbReference>
<feature type="transmembrane region" description="Helical" evidence="6">
    <location>
        <begin position="381"/>
        <end position="404"/>
    </location>
</feature>
<evidence type="ECO:0000313" key="9">
    <source>
        <dbReference type="Proteomes" id="UP001211872"/>
    </source>
</evidence>
<comment type="subcellular location">
    <subcellularLocation>
        <location evidence="1">Cell inner membrane</location>
        <topology evidence="1">Multi-pass membrane protein</topology>
    </subcellularLocation>
</comment>
<evidence type="ECO:0000256" key="4">
    <source>
        <dbReference type="ARBA" id="ARBA00022989"/>
    </source>
</evidence>
<evidence type="ECO:0000256" key="3">
    <source>
        <dbReference type="ARBA" id="ARBA00022692"/>
    </source>
</evidence>
<dbReference type="EMBL" id="CP115396">
    <property type="protein sequence ID" value="WBO86433.1"/>
    <property type="molecule type" value="Genomic_DNA"/>
</dbReference>
<sequence length="467" mass="48907">MAAPVTSSTPLAPVGTTRSYAGPMVLMTTLFFLFGAVTNFNDVLMPYLKDVCQLTDFQSTAVQSAFFGAYFLMSLPAGKLLERMGFKRGIVLGLLIMACGALLFVPAANSRTFGLFLLALSFLGAGITLLQVAANPYVSVLGPARTAASRVSIVGVANGLGGTISPLIGGLILFGGSAVLKAQLAQLPLEQRLTQEATLVKPLYLGLAVFLAVLAALFFLVRLPEVESLPADEEAAAAQAAAETGRRSALDFRHLALGVVAIFTYVGVEVGIGSFIIRYGESQNISQLSGFTQELVRGLSVATSWAAALFGNTPDPIDTSGGFTKAVGAVLVSSYWFGVMVGRIVGIPLLTRFDARKLLAGVCAAGTLFVLLSILSSGETALWLVVLCGLCNAIIWPVVFPLAITGLGKFTKQGSSYLIMAIVGGAIIPPLMGLLATHGGGIRVAFVLPALCYAYLLFYALNGYRVR</sequence>
<dbReference type="Gene3D" id="1.20.1250.20">
    <property type="entry name" value="MFS general substrate transporter like domains"/>
    <property type="match status" value="3"/>
</dbReference>
<feature type="transmembrane region" description="Helical" evidence="6">
    <location>
        <begin position="20"/>
        <end position="40"/>
    </location>
</feature>
<proteinExistence type="predicted"/>
<evidence type="ECO:0000313" key="8">
    <source>
        <dbReference type="EMBL" id="WBO86433.1"/>
    </source>
</evidence>
<feature type="transmembrane region" description="Helical" evidence="6">
    <location>
        <begin position="60"/>
        <end position="77"/>
    </location>
</feature>
<feature type="transmembrane region" description="Helical" evidence="6">
    <location>
        <begin position="155"/>
        <end position="182"/>
    </location>
</feature>
<evidence type="ECO:0000256" key="1">
    <source>
        <dbReference type="ARBA" id="ARBA00004429"/>
    </source>
</evidence>
<accession>A0ABY7PUE2</accession>
<dbReference type="CDD" id="cd17394">
    <property type="entry name" value="MFS_FucP_like"/>
    <property type="match status" value="1"/>
</dbReference>
<keyword evidence="9" id="KW-1185">Reference proteome</keyword>
<keyword evidence="3 6" id="KW-0812">Transmembrane</keyword>
<feature type="transmembrane region" description="Helical" evidence="6">
    <location>
        <begin position="358"/>
        <end position="375"/>
    </location>
</feature>
<feature type="transmembrane region" description="Helical" evidence="6">
    <location>
        <begin position="113"/>
        <end position="134"/>
    </location>
</feature>
<feature type="transmembrane region" description="Helical" evidence="6">
    <location>
        <begin position="89"/>
        <end position="107"/>
    </location>
</feature>
<name>A0ABY7PUE2_9BACT</name>
<dbReference type="InterPro" id="IPR050375">
    <property type="entry name" value="MFS_TsgA-like"/>
</dbReference>
<keyword evidence="5 6" id="KW-0472">Membrane</keyword>
<dbReference type="PANTHER" id="PTHR43702">
    <property type="entry name" value="L-FUCOSE-PROTON SYMPORTER"/>
    <property type="match status" value="1"/>
</dbReference>
<dbReference type="RefSeq" id="WP_270129028.1">
    <property type="nucleotide sequence ID" value="NZ_CP115396.1"/>
</dbReference>
<feature type="transmembrane region" description="Helical" evidence="6">
    <location>
        <begin position="202"/>
        <end position="221"/>
    </location>
</feature>
<dbReference type="InterPro" id="IPR011701">
    <property type="entry name" value="MFS"/>
</dbReference>
<dbReference type="Pfam" id="PF07690">
    <property type="entry name" value="MFS_1"/>
    <property type="match status" value="1"/>
</dbReference>
<keyword evidence="4 6" id="KW-1133">Transmembrane helix</keyword>
<protein>
    <submittedName>
        <fullName evidence="8">Sugar MFS transporter</fullName>
    </submittedName>
</protein>
<dbReference type="PANTHER" id="PTHR43702:SF3">
    <property type="entry name" value="PROTEIN TSGA"/>
    <property type="match status" value="1"/>
</dbReference>
<evidence type="ECO:0000259" key="7">
    <source>
        <dbReference type="PROSITE" id="PS50850"/>
    </source>
</evidence>
<dbReference type="InterPro" id="IPR036259">
    <property type="entry name" value="MFS_trans_sf"/>
</dbReference>
<organism evidence="8 9">
    <name type="scientific">Hymenobacter yonginensis</name>
    <dbReference type="NCBI Taxonomy" id="748197"/>
    <lineage>
        <taxon>Bacteria</taxon>
        <taxon>Pseudomonadati</taxon>
        <taxon>Bacteroidota</taxon>
        <taxon>Cytophagia</taxon>
        <taxon>Cytophagales</taxon>
        <taxon>Hymenobacteraceae</taxon>
        <taxon>Hymenobacter</taxon>
    </lineage>
</organism>
<evidence type="ECO:0000256" key="6">
    <source>
        <dbReference type="SAM" id="Phobius"/>
    </source>
</evidence>
<feature type="domain" description="Major facilitator superfamily (MFS) profile" evidence="7">
    <location>
        <begin position="23"/>
        <end position="467"/>
    </location>
</feature>
<evidence type="ECO:0000256" key="5">
    <source>
        <dbReference type="ARBA" id="ARBA00023136"/>
    </source>
</evidence>